<dbReference type="AlphaFoldDB" id="A0A1W1H613"/>
<organism evidence="7 8">
    <name type="scientific">Desulfamplus magnetovallimortis</name>
    <dbReference type="NCBI Taxonomy" id="1246637"/>
    <lineage>
        <taxon>Bacteria</taxon>
        <taxon>Pseudomonadati</taxon>
        <taxon>Thermodesulfobacteriota</taxon>
        <taxon>Desulfobacteria</taxon>
        <taxon>Desulfobacterales</taxon>
        <taxon>Desulfobacteraceae</taxon>
        <taxon>Desulfamplus</taxon>
    </lineage>
</organism>
<evidence type="ECO:0000256" key="4">
    <source>
        <dbReference type="ARBA" id="ARBA00023027"/>
    </source>
</evidence>
<dbReference type="SUPFAM" id="SSF56796">
    <property type="entry name" value="Dehydroquinate synthase-like"/>
    <property type="match status" value="1"/>
</dbReference>
<dbReference type="GO" id="GO:0046872">
    <property type="term" value="F:metal ion binding"/>
    <property type="evidence" value="ECO:0007669"/>
    <property type="project" value="InterPro"/>
</dbReference>
<feature type="domain" description="Fe-containing alcohol dehydrogenase-like C-terminal" evidence="6">
    <location>
        <begin position="193"/>
        <end position="403"/>
    </location>
</feature>
<evidence type="ECO:0000313" key="8">
    <source>
        <dbReference type="Proteomes" id="UP000191931"/>
    </source>
</evidence>
<dbReference type="RefSeq" id="WP_080798789.1">
    <property type="nucleotide sequence ID" value="NZ_LT828540.1"/>
</dbReference>
<dbReference type="Pfam" id="PF00465">
    <property type="entry name" value="Fe-ADH"/>
    <property type="match status" value="1"/>
</dbReference>
<dbReference type="InterPro" id="IPR056798">
    <property type="entry name" value="ADH_Fe_C"/>
</dbReference>
<comment type="similarity">
    <text evidence="2">Belongs to the iron-containing alcohol dehydrogenase family.</text>
</comment>
<feature type="domain" description="Alcohol dehydrogenase iron-type/glycerol dehydrogenase GldA" evidence="5">
    <location>
        <begin position="15"/>
        <end position="181"/>
    </location>
</feature>
<evidence type="ECO:0000256" key="1">
    <source>
        <dbReference type="ARBA" id="ARBA00001962"/>
    </source>
</evidence>
<evidence type="ECO:0000256" key="2">
    <source>
        <dbReference type="ARBA" id="ARBA00007358"/>
    </source>
</evidence>
<keyword evidence="3 7" id="KW-0560">Oxidoreductase</keyword>
<evidence type="ECO:0000259" key="6">
    <source>
        <dbReference type="Pfam" id="PF25137"/>
    </source>
</evidence>
<accession>A0A1W1H613</accession>
<dbReference type="PANTHER" id="PTHR11496">
    <property type="entry name" value="ALCOHOL DEHYDROGENASE"/>
    <property type="match status" value="1"/>
</dbReference>
<dbReference type="PROSITE" id="PS00913">
    <property type="entry name" value="ADH_IRON_1"/>
    <property type="match status" value="1"/>
</dbReference>
<reference evidence="7 8" key="1">
    <citation type="submission" date="2017-03" db="EMBL/GenBank/DDBJ databases">
        <authorList>
            <person name="Afonso C.L."/>
            <person name="Miller P.J."/>
            <person name="Scott M.A."/>
            <person name="Spackman E."/>
            <person name="Goraichik I."/>
            <person name="Dimitrov K.M."/>
            <person name="Suarez D.L."/>
            <person name="Swayne D.E."/>
        </authorList>
    </citation>
    <scope>NUCLEOTIDE SEQUENCE [LARGE SCALE GENOMIC DNA]</scope>
    <source>
        <strain evidence="7">PRJEB14757</strain>
    </source>
</reference>
<evidence type="ECO:0000259" key="5">
    <source>
        <dbReference type="Pfam" id="PF00465"/>
    </source>
</evidence>
<dbReference type="CDD" id="cd14865">
    <property type="entry name" value="Fe-ADH-like"/>
    <property type="match status" value="1"/>
</dbReference>
<dbReference type="Gene3D" id="1.20.1090.10">
    <property type="entry name" value="Dehydroquinate synthase-like - alpha domain"/>
    <property type="match status" value="1"/>
</dbReference>
<dbReference type="Proteomes" id="UP000191931">
    <property type="component" value="Unassembled WGS sequence"/>
</dbReference>
<dbReference type="Pfam" id="PF25137">
    <property type="entry name" value="ADH_Fe_C"/>
    <property type="match status" value="1"/>
</dbReference>
<proteinExistence type="inferred from homology"/>
<evidence type="ECO:0000313" key="7">
    <source>
        <dbReference type="EMBL" id="SLM27884.1"/>
    </source>
</evidence>
<dbReference type="InterPro" id="IPR001670">
    <property type="entry name" value="ADH_Fe/GldA"/>
</dbReference>
<gene>
    <name evidence="7" type="ORF">MTBBW1_120005</name>
</gene>
<dbReference type="PANTHER" id="PTHR11496:SF102">
    <property type="entry name" value="ALCOHOL DEHYDROGENASE 4"/>
    <property type="match status" value="1"/>
</dbReference>
<keyword evidence="8" id="KW-1185">Reference proteome</keyword>
<dbReference type="STRING" id="1246637.MTBBW1_120005"/>
<evidence type="ECO:0000256" key="3">
    <source>
        <dbReference type="ARBA" id="ARBA00023002"/>
    </source>
</evidence>
<dbReference type="EMBL" id="FWEV01000024">
    <property type="protein sequence ID" value="SLM27884.1"/>
    <property type="molecule type" value="Genomic_DNA"/>
</dbReference>
<dbReference type="InterPro" id="IPR018211">
    <property type="entry name" value="ADH_Fe_CS"/>
</dbReference>
<dbReference type="InterPro" id="IPR039697">
    <property type="entry name" value="Alcohol_dehydrogenase_Fe"/>
</dbReference>
<dbReference type="Gene3D" id="3.40.50.1970">
    <property type="match status" value="1"/>
</dbReference>
<dbReference type="FunFam" id="3.40.50.1970:FF:000003">
    <property type="entry name" value="Alcohol dehydrogenase, iron-containing"/>
    <property type="match status" value="1"/>
</dbReference>
<keyword evidence="4" id="KW-0520">NAD</keyword>
<protein>
    <submittedName>
        <fullName evidence="7">Putative alcohol dehydrogenase</fullName>
        <ecNumber evidence="7">1.1.1.1</ecNumber>
    </submittedName>
</protein>
<comment type="cofactor">
    <cofactor evidence="1">
        <name>Fe cation</name>
        <dbReference type="ChEBI" id="CHEBI:24875"/>
    </cofactor>
</comment>
<name>A0A1W1H613_9BACT</name>
<dbReference type="EC" id="1.1.1.1" evidence="7"/>
<sequence length="416" mass="44479">MIVIPDYYEFYCGVNIVAGHDVLERIPELLGIMGADAPMILTDKGVKLAGLADILTKAIGNDISIKTIEDDVPPDSDLNTVNNLAGIYREKGCDSIIALGGGSVLDTAKGVNILVSEKSDNILDFKGSGALKHKLKPLIAVPTTAGTGSEVTMAAVIADKANDRKLLFGSLFLLPDAAVIDSRMTMTLPPHITALTAMDALTHAVEASYCLGRNPLSDSYAHEAIEMINRDLLKVLKTPDDKDGRLALATAATMAGIAFSNSPVGMVHTLGHSVGSVCHAPHGTCMAILLPYGMEYNMHKREERIGEILLPLAGPDIFAATPFNLRAEKAVAHIRKLNQELSVATGGIHGTSLGELKDRDGNKMVLKEKLPDIAKTAMGDGTLFYNPEDMDYEDFLMVLEAAYEGVPLDRSRIKCG</sequence>
<dbReference type="GO" id="GO:0004022">
    <property type="term" value="F:alcohol dehydrogenase (NAD+) activity"/>
    <property type="evidence" value="ECO:0007669"/>
    <property type="project" value="UniProtKB-EC"/>
</dbReference>
<dbReference type="OrthoDB" id="9778433at2"/>